<keyword evidence="2" id="KW-1185">Reference proteome</keyword>
<reference evidence="1" key="1">
    <citation type="submission" date="2018-05" db="EMBL/GenBank/DDBJ databases">
        <title>Draft genome of Mucuna pruriens seed.</title>
        <authorList>
            <person name="Nnadi N.E."/>
            <person name="Vos R."/>
            <person name="Hasami M.H."/>
            <person name="Devisetty U.K."/>
            <person name="Aguiy J.C."/>
        </authorList>
    </citation>
    <scope>NUCLEOTIDE SEQUENCE [LARGE SCALE GENOMIC DNA]</scope>
    <source>
        <strain evidence="1">JCA_2017</strain>
    </source>
</reference>
<evidence type="ECO:0000313" key="1">
    <source>
        <dbReference type="EMBL" id="RDX77939.1"/>
    </source>
</evidence>
<protein>
    <submittedName>
        <fullName evidence="1">Uncharacterized protein</fullName>
    </submittedName>
</protein>
<dbReference type="EMBL" id="QJKJ01009029">
    <property type="protein sequence ID" value="RDX77939.1"/>
    <property type="molecule type" value="Genomic_DNA"/>
</dbReference>
<organism evidence="1 2">
    <name type="scientific">Mucuna pruriens</name>
    <name type="common">Velvet bean</name>
    <name type="synonym">Dolichos pruriens</name>
    <dbReference type="NCBI Taxonomy" id="157652"/>
    <lineage>
        <taxon>Eukaryota</taxon>
        <taxon>Viridiplantae</taxon>
        <taxon>Streptophyta</taxon>
        <taxon>Embryophyta</taxon>
        <taxon>Tracheophyta</taxon>
        <taxon>Spermatophyta</taxon>
        <taxon>Magnoliopsida</taxon>
        <taxon>eudicotyledons</taxon>
        <taxon>Gunneridae</taxon>
        <taxon>Pentapetalae</taxon>
        <taxon>rosids</taxon>
        <taxon>fabids</taxon>
        <taxon>Fabales</taxon>
        <taxon>Fabaceae</taxon>
        <taxon>Papilionoideae</taxon>
        <taxon>50 kb inversion clade</taxon>
        <taxon>NPAAA clade</taxon>
        <taxon>indigoferoid/millettioid clade</taxon>
        <taxon>Phaseoleae</taxon>
        <taxon>Mucuna</taxon>
    </lineage>
</organism>
<accession>A0A371FI13</accession>
<comment type="caution">
    <text evidence="1">The sequence shown here is derived from an EMBL/GenBank/DDBJ whole genome shotgun (WGS) entry which is preliminary data.</text>
</comment>
<dbReference type="AlphaFoldDB" id="A0A371FI13"/>
<gene>
    <name evidence="1" type="ORF">CR513_41855</name>
</gene>
<feature type="non-terminal residue" evidence="1">
    <location>
        <position position="1"/>
    </location>
</feature>
<dbReference type="Proteomes" id="UP000257109">
    <property type="component" value="Unassembled WGS sequence"/>
</dbReference>
<evidence type="ECO:0000313" key="2">
    <source>
        <dbReference type="Proteomes" id="UP000257109"/>
    </source>
</evidence>
<sequence>MIKHQKIFKRLLNQLTKSWDISVIILSNLTLDRKLSMSTITMLNEEFKQKKKDLSSYFESNIVEIKGRSEHSDKGNHGKITRKM</sequence>
<name>A0A371FI13_MUCPR</name>
<proteinExistence type="predicted"/>